<protein>
    <submittedName>
        <fullName evidence="1">Putative ovule protein</fullName>
    </submittedName>
</protein>
<sequence>MQWAGCPSYKRLTTSTRYYLSWRIFFSGKARNSLSPSNRPLQMQKKGQWPVGTLRELVWLRQLVNKE</sequence>
<dbReference type="AlphaFoldDB" id="A0A0V0GS00"/>
<proteinExistence type="predicted"/>
<reference evidence="1" key="1">
    <citation type="submission" date="2015-12" db="EMBL/GenBank/DDBJ databases">
        <title>Gene expression during late stages of embryo sac development: a critical building block for successful pollen-pistil interactions.</title>
        <authorList>
            <person name="Liu Y."/>
            <person name="Joly V."/>
            <person name="Sabar M."/>
            <person name="Matton D.P."/>
        </authorList>
    </citation>
    <scope>NUCLEOTIDE SEQUENCE</scope>
</reference>
<evidence type="ECO:0000313" key="1">
    <source>
        <dbReference type="EMBL" id="JAP10830.1"/>
    </source>
</evidence>
<dbReference type="EMBL" id="GEDG01032400">
    <property type="protein sequence ID" value="JAP10830.1"/>
    <property type="molecule type" value="Transcribed_RNA"/>
</dbReference>
<accession>A0A0V0GS00</accession>
<name>A0A0V0GS00_SOLCH</name>
<organism evidence="1">
    <name type="scientific">Solanum chacoense</name>
    <name type="common">Chaco potato</name>
    <dbReference type="NCBI Taxonomy" id="4108"/>
    <lineage>
        <taxon>Eukaryota</taxon>
        <taxon>Viridiplantae</taxon>
        <taxon>Streptophyta</taxon>
        <taxon>Embryophyta</taxon>
        <taxon>Tracheophyta</taxon>
        <taxon>Spermatophyta</taxon>
        <taxon>Magnoliopsida</taxon>
        <taxon>eudicotyledons</taxon>
        <taxon>Gunneridae</taxon>
        <taxon>Pentapetalae</taxon>
        <taxon>asterids</taxon>
        <taxon>lamiids</taxon>
        <taxon>Solanales</taxon>
        <taxon>Solanaceae</taxon>
        <taxon>Solanoideae</taxon>
        <taxon>Solaneae</taxon>
        <taxon>Solanum</taxon>
    </lineage>
</organism>